<dbReference type="InterPro" id="IPR023393">
    <property type="entry name" value="START-like_dom_sf"/>
</dbReference>
<evidence type="ECO:0000313" key="2">
    <source>
        <dbReference type="Proteomes" id="UP000321769"/>
    </source>
</evidence>
<dbReference type="EMBL" id="BJZQ01000008">
    <property type="protein sequence ID" value="GEO89598.1"/>
    <property type="molecule type" value="Genomic_DNA"/>
</dbReference>
<keyword evidence="2" id="KW-1185">Reference proteome</keyword>
<accession>A0A512HVW8</accession>
<dbReference type="Proteomes" id="UP000321769">
    <property type="component" value="Unassembled WGS sequence"/>
</dbReference>
<protein>
    <submittedName>
        <fullName evidence="1">Polyketide cyclase</fullName>
    </submittedName>
</protein>
<name>A0A512HVW8_9ACTN</name>
<dbReference type="Pfam" id="PF10604">
    <property type="entry name" value="Polyketide_cyc2"/>
    <property type="match status" value="1"/>
</dbReference>
<sequence>MLGGMRSRHISRVIAASPESVYAYAVDPAHLPRWAAGLAQAEVEVRGDVLVAQSPMGEVTVRFVERNELGILDHDVTLPSGETVTNPMRVMAHPDGAEVLFTIRQLELSDDEFERDCQMIEDDLETLRSLLE</sequence>
<gene>
    <name evidence="1" type="ORF">AFL01nite_19250</name>
</gene>
<dbReference type="Gene3D" id="3.30.530.20">
    <property type="match status" value="1"/>
</dbReference>
<comment type="caution">
    <text evidence="1">The sequence shown here is derived from an EMBL/GenBank/DDBJ whole genome shotgun (WGS) entry which is preliminary data.</text>
</comment>
<dbReference type="SUPFAM" id="SSF55961">
    <property type="entry name" value="Bet v1-like"/>
    <property type="match status" value="1"/>
</dbReference>
<evidence type="ECO:0000313" key="1">
    <source>
        <dbReference type="EMBL" id="GEO89598.1"/>
    </source>
</evidence>
<dbReference type="InterPro" id="IPR019587">
    <property type="entry name" value="Polyketide_cyclase/dehydratase"/>
</dbReference>
<reference evidence="1 2" key="1">
    <citation type="submission" date="2019-07" db="EMBL/GenBank/DDBJ databases">
        <title>Whole genome shotgun sequence of Aeromicrobium flavum NBRC 107625.</title>
        <authorList>
            <person name="Hosoyama A."/>
            <person name="Uohara A."/>
            <person name="Ohji S."/>
            <person name="Ichikawa N."/>
        </authorList>
    </citation>
    <scope>NUCLEOTIDE SEQUENCE [LARGE SCALE GENOMIC DNA]</scope>
    <source>
        <strain evidence="1 2">NBRC 107625</strain>
    </source>
</reference>
<proteinExistence type="predicted"/>
<dbReference type="AlphaFoldDB" id="A0A512HVW8"/>
<organism evidence="1 2">
    <name type="scientific">Aeromicrobium flavum</name>
    <dbReference type="NCBI Taxonomy" id="416568"/>
    <lineage>
        <taxon>Bacteria</taxon>
        <taxon>Bacillati</taxon>
        <taxon>Actinomycetota</taxon>
        <taxon>Actinomycetes</taxon>
        <taxon>Propionibacteriales</taxon>
        <taxon>Nocardioidaceae</taxon>
        <taxon>Aeromicrobium</taxon>
    </lineage>
</organism>